<dbReference type="PRINTS" id="PR00344">
    <property type="entry name" value="BCTRLSENSOR"/>
</dbReference>
<dbReference type="PANTHER" id="PTHR43304">
    <property type="entry name" value="PHYTOCHROME-LIKE PROTEIN CPH1"/>
    <property type="match status" value="1"/>
</dbReference>
<evidence type="ECO:0000256" key="7">
    <source>
        <dbReference type="ARBA" id="ARBA00023012"/>
    </source>
</evidence>
<evidence type="ECO:0000256" key="4">
    <source>
        <dbReference type="ARBA" id="ARBA00022553"/>
    </source>
</evidence>
<evidence type="ECO:0000259" key="10">
    <source>
        <dbReference type="PROSITE" id="PS50113"/>
    </source>
</evidence>
<dbReference type="InterPro" id="IPR035965">
    <property type="entry name" value="PAS-like_dom_sf"/>
</dbReference>
<keyword evidence="12" id="KW-1185">Reference proteome</keyword>
<dbReference type="PROSITE" id="PS50109">
    <property type="entry name" value="HIS_KIN"/>
    <property type="match status" value="1"/>
</dbReference>
<dbReference type="PROSITE" id="PS50113">
    <property type="entry name" value="PAC"/>
    <property type="match status" value="2"/>
</dbReference>
<dbReference type="SUPFAM" id="SSF47384">
    <property type="entry name" value="Homodimeric domain of signal transducing histidine kinase"/>
    <property type="match status" value="1"/>
</dbReference>
<dbReference type="NCBIfam" id="TIGR00229">
    <property type="entry name" value="sensory_box"/>
    <property type="match status" value="3"/>
</dbReference>
<dbReference type="InterPro" id="IPR036097">
    <property type="entry name" value="HisK_dim/P_sf"/>
</dbReference>
<evidence type="ECO:0000256" key="5">
    <source>
        <dbReference type="ARBA" id="ARBA00022679"/>
    </source>
</evidence>
<protein>
    <recommendedName>
        <fullName evidence="3">histidine kinase</fullName>
        <ecNumber evidence="3">2.7.13.3</ecNumber>
    </recommendedName>
</protein>
<keyword evidence="6" id="KW-0418">Kinase</keyword>
<dbReference type="Pfam" id="PF02518">
    <property type="entry name" value="HATPase_c"/>
    <property type="match status" value="1"/>
</dbReference>
<dbReference type="SUPFAM" id="SSF55785">
    <property type="entry name" value="PYP-like sensor domain (PAS domain)"/>
    <property type="match status" value="3"/>
</dbReference>
<dbReference type="EC" id="2.7.13.3" evidence="3"/>
<feature type="domain" description="PAS" evidence="9">
    <location>
        <begin position="429"/>
        <end position="499"/>
    </location>
</feature>
<dbReference type="SMART" id="SM00086">
    <property type="entry name" value="PAC"/>
    <property type="match status" value="3"/>
</dbReference>
<dbReference type="InterPro" id="IPR003661">
    <property type="entry name" value="HisK_dim/P_dom"/>
</dbReference>
<dbReference type="PANTHER" id="PTHR43304:SF1">
    <property type="entry name" value="PAC DOMAIN-CONTAINING PROTEIN"/>
    <property type="match status" value="1"/>
</dbReference>
<dbReference type="Gene3D" id="3.30.565.10">
    <property type="entry name" value="Histidine kinase-like ATPase, C-terminal domain"/>
    <property type="match status" value="1"/>
</dbReference>
<dbReference type="InterPro" id="IPR005467">
    <property type="entry name" value="His_kinase_dom"/>
</dbReference>
<name>A0ABP7AQ59_9ACTN</name>
<dbReference type="SUPFAM" id="SSF55874">
    <property type="entry name" value="ATPase domain of HSP90 chaperone/DNA topoisomerase II/histidine kinase"/>
    <property type="match status" value="1"/>
</dbReference>
<evidence type="ECO:0000313" key="11">
    <source>
        <dbReference type="EMBL" id="GAA3638088.1"/>
    </source>
</evidence>
<dbReference type="InterPro" id="IPR001610">
    <property type="entry name" value="PAC"/>
</dbReference>
<evidence type="ECO:0000256" key="2">
    <source>
        <dbReference type="ARBA" id="ARBA00004236"/>
    </source>
</evidence>
<sequence>MVAARPVFENSPVFDQQRIRAVEATGLLHRPPVAGLERLTRLAARLLDAPAILVSLVTGERQVFVSQLGLPQPWADAGETPLSHSFCQYVVDNDAPLVVTDAREDEVLAGNGAVHDIGVVSYAGMPIRLDSGTYGSLCAIDGKPREWTQQELDILEDLAAAVASEIALEQAAREARESSATFGAILTATNDAYLSVDADGVVLEWNPAAERLFGFEREIAVGTRLAGLIVPAGAQDAHADALFPGYDDGQSSPTLRERAELPAIDRHGRTFPVEVSAQVTRTGGRPVCHAFVHDISARRAGEEQMRRQAELIDAAPAAIVVRDQDGTIRSWNRGAEEMYGWPAQAVIGRNIHRLLNTAFPKGLPEIETQLMATGRWQGELRHRRADGAVVVALSQHVVRSTADGTGHEVIETNTDITERRHAEERLGASERQFRVQFHQATIGQTIIGLDGRFIRVNDAFARMLGYGADEMIGMVNSSFTHPDDQPRAARQLAGLYSGDYDSYEHTKRLVHRDGHAVDSQVGVRLVRQADGQPLHLIGFVQDISAQLVIQRERDEALATLARRNHQLVDTNSELEEANQLKIDLMGMLSHDIGAPLSTILGYGEILGDSDGPVDVPGTAAKIVRAAQRIDQLRLNVLAMCSRDTSKLQAHREVVSLRGALQEVVETADQKVPVSCPEHVQVLVNPQHLQQIITNFLTNAVKYGGGATAVTVTTEAGFATIGVHDNGPGVPADVREHLFKRFTRAADAGAGGTTGHGLGLHIVASLAEANGGAVGQHDNQPSGSVFTLRLEMTH</sequence>
<feature type="domain" description="PAS" evidence="9">
    <location>
        <begin position="178"/>
        <end position="222"/>
    </location>
</feature>
<evidence type="ECO:0000259" key="8">
    <source>
        <dbReference type="PROSITE" id="PS50109"/>
    </source>
</evidence>
<dbReference type="InterPro" id="IPR013655">
    <property type="entry name" value="PAS_fold_3"/>
</dbReference>
<dbReference type="CDD" id="cd00130">
    <property type="entry name" value="PAS"/>
    <property type="match status" value="3"/>
</dbReference>
<dbReference type="InterPro" id="IPR000700">
    <property type="entry name" value="PAS-assoc_C"/>
</dbReference>
<evidence type="ECO:0000313" key="12">
    <source>
        <dbReference type="Proteomes" id="UP001501074"/>
    </source>
</evidence>
<feature type="domain" description="Histidine kinase" evidence="8">
    <location>
        <begin position="587"/>
        <end position="793"/>
    </location>
</feature>
<dbReference type="RefSeq" id="WP_231481505.1">
    <property type="nucleotide sequence ID" value="NZ_BAAAZO010000012.1"/>
</dbReference>
<dbReference type="InterPro" id="IPR004358">
    <property type="entry name" value="Sig_transdc_His_kin-like_C"/>
</dbReference>
<comment type="caution">
    <text evidence="11">The sequence shown here is derived from an EMBL/GenBank/DDBJ whole genome shotgun (WGS) entry which is preliminary data.</text>
</comment>
<keyword evidence="5" id="KW-0808">Transferase</keyword>
<dbReference type="Gene3D" id="1.10.287.130">
    <property type="match status" value="1"/>
</dbReference>
<keyword evidence="7" id="KW-0902">Two-component regulatory system</keyword>
<comment type="subcellular location">
    <subcellularLocation>
        <location evidence="2">Cell membrane</location>
    </subcellularLocation>
</comment>
<dbReference type="CDD" id="cd00082">
    <property type="entry name" value="HisKA"/>
    <property type="match status" value="1"/>
</dbReference>
<accession>A0ABP7AQ59</accession>
<dbReference type="Pfam" id="PF08447">
    <property type="entry name" value="PAS_3"/>
    <property type="match status" value="1"/>
</dbReference>
<feature type="domain" description="PAC" evidence="10">
    <location>
        <begin position="503"/>
        <end position="555"/>
    </location>
</feature>
<dbReference type="InterPro" id="IPR036890">
    <property type="entry name" value="HATPase_C_sf"/>
</dbReference>
<dbReference type="Gene3D" id="3.30.450.20">
    <property type="entry name" value="PAS domain"/>
    <property type="match status" value="3"/>
</dbReference>
<dbReference type="InterPro" id="IPR029016">
    <property type="entry name" value="GAF-like_dom_sf"/>
</dbReference>
<organism evidence="11 12">
    <name type="scientific">Kineosporia mesophila</name>
    <dbReference type="NCBI Taxonomy" id="566012"/>
    <lineage>
        <taxon>Bacteria</taxon>
        <taxon>Bacillati</taxon>
        <taxon>Actinomycetota</taxon>
        <taxon>Actinomycetes</taxon>
        <taxon>Kineosporiales</taxon>
        <taxon>Kineosporiaceae</taxon>
        <taxon>Kineosporia</taxon>
    </lineage>
</organism>
<dbReference type="SMART" id="SM00065">
    <property type="entry name" value="GAF"/>
    <property type="match status" value="1"/>
</dbReference>
<dbReference type="SMART" id="SM00091">
    <property type="entry name" value="PAS"/>
    <property type="match status" value="3"/>
</dbReference>
<proteinExistence type="predicted"/>
<dbReference type="InterPro" id="IPR003594">
    <property type="entry name" value="HATPase_dom"/>
</dbReference>
<dbReference type="SMART" id="SM00387">
    <property type="entry name" value="HATPase_c"/>
    <property type="match status" value="1"/>
</dbReference>
<dbReference type="Pfam" id="PF01590">
    <property type="entry name" value="GAF"/>
    <property type="match status" value="1"/>
</dbReference>
<dbReference type="PROSITE" id="PS50112">
    <property type="entry name" value="PAS"/>
    <property type="match status" value="3"/>
</dbReference>
<dbReference type="Gene3D" id="3.30.450.40">
    <property type="match status" value="1"/>
</dbReference>
<feature type="domain" description="PAS" evidence="9">
    <location>
        <begin position="304"/>
        <end position="370"/>
    </location>
</feature>
<gene>
    <name evidence="11" type="ORF">GCM10022223_66250</name>
</gene>
<dbReference type="InterPro" id="IPR013767">
    <property type="entry name" value="PAS_fold"/>
</dbReference>
<evidence type="ECO:0000256" key="1">
    <source>
        <dbReference type="ARBA" id="ARBA00000085"/>
    </source>
</evidence>
<feature type="domain" description="PAC" evidence="10">
    <location>
        <begin position="376"/>
        <end position="428"/>
    </location>
</feature>
<dbReference type="EMBL" id="BAAAZO010000012">
    <property type="protein sequence ID" value="GAA3638088.1"/>
    <property type="molecule type" value="Genomic_DNA"/>
</dbReference>
<dbReference type="InterPro" id="IPR003018">
    <property type="entry name" value="GAF"/>
</dbReference>
<dbReference type="InterPro" id="IPR000014">
    <property type="entry name" value="PAS"/>
</dbReference>
<evidence type="ECO:0000256" key="6">
    <source>
        <dbReference type="ARBA" id="ARBA00022777"/>
    </source>
</evidence>
<dbReference type="Pfam" id="PF00989">
    <property type="entry name" value="PAS"/>
    <property type="match status" value="2"/>
</dbReference>
<dbReference type="InterPro" id="IPR052162">
    <property type="entry name" value="Sensor_kinase/Photoreceptor"/>
</dbReference>
<dbReference type="Proteomes" id="UP001501074">
    <property type="component" value="Unassembled WGS sequence"/>
</dbReference>
<dbReference type="SUPFAM" id="SSF55781">
    <property type="entry name" value="GAF domain-like"/>
    <property type="match status" value="1"/>
</dbReference>
<comment type="catalytic activity">
    <reaction evidence="1">
        <text>ATP + protein L-histidine = ADP + protein N-phospho-L-histidine.</text>
        <dbReference type="EC" id="2.7.13.3"/>
    </reaction>
</comment>
<evidence type="ECO:0000259" key="9">
    <source>
        <dbReference type="PROSITE" id="PS50112"/>
    </source>
</evidence>
<reference evidence="12" key="1">
    <citation type="journal article" date="2019" name="Int. J. Syst. Evol. Microbiol.">
        <title>The Global Catalogue of Microorganisms (GCM) 10K type strain sequencing project: providing services to taxonomists for standard genome sequencing and annotation.</title>
        <authorList>
            <consortium name="The Broad Institute Genomics Platform"/>
            <consortium name="The Broad Institute Genome Sequencing Center for Infectious Disease"/>
            <person name="Wu L."/>
            <person name="Ma J."/>
        </authorList>
    </citation>
    <scope>NUCLEOTIDE SEQUENCE [LARGE SCALE GENOMIC DNA]</scope>
    <source>
        <strain evidence="12">JCM 16902</strain>
    </source>
</reference>
<keyword evidence="4" id="KW-0597">Phosphoprotein</keyword>
<evidence type="ECO:0000256" key="3">
    <source>
        <dbReference type="ARBA" id="ARBA00012438"/>
    </source>
</evidence>